<keyword evidence="3" id="KW-0479">Metal-binding</keyword>
<dbReference type="GO" id="GO:0051726">
    <property type="term" value="P:regulation of cell cycle"/>
    <property type="evidence" value="ECO:0007669"/>
    <property type="project" value="TreeGrafter"/>
</dbReference>
<dbReference type="GO" id="GO:0008270">
    <property type="term" value="F:zinc ion binding"/>
    <property type="evidence" value="ECO:0007669"/>
    <property type="project" value="UniProtKB-KW"/>
</dbReference>
<dbReference type="Pfam" id="PF00653">
    <property type="entry name" value="BIR"/>
    <property type="match status" value="2"/>
</dbReference>
<dbReference type="PANTHER" id="PTHR10044:SF174">
    <property type="entry name" value="DEATH-ASSOCIATED INHIBITOR OF APOPTOSIS 1"/>
    <property type="match status" value="1"/>
</dbReference>
<dbReference type="GO" id="GO:0043066">
    <property type="term" value="P:negative regulation of apoptotic process"/>
    <property type="evidence" value="ECO:0007669"/>
    <property type="project" value="TreeGrafter"/>
</dbReference>
<dbReference type="InterPro" id="IPR013083">
    <property type="entry name" value="Znf_RING/FYVE/PHD"/>
</dbReference>
<dbReference type="GO" id="GO:0006915">
    <property type="term" value="P:apoptotic process"/>
    <property type="evidence" value="ECO:0007669"/>
    <property type="project" value="UniProtKB-KW"/>
</dbReference>
<dbReference type="InterPro" id="IPR050784">
    <property type="entry name" value="IAP"/>
</dbReference>
<dbReference type="FunFam" id="1.10.1170.10:FF:000002">
    <property type="entry name" value="Baculoviral IAP repeat containing 7"/>
    <property type="match status" value="1"/>
</dbReference>
<evidence type="ECO:0000313" key="10">
    <source>
        <dbReference type="Proteomes" id="UP001378592"/>
    </source>
</evidence>
<evidence type="ECO:0000256" key="1">
    <source>
        <dbReference type="ARBA" id="ARBA00006672"/>
    </source>
</evidence>
<keyword evidence="5" id="KW-0862">Zinc</keyword>
<evidence type="ECO:0000256" key="2">
    <source>
        <dbReference type="ARBA" id="ARBA00022703"/>
    </source>
</evidence>
<dbReference type="PROSITE" id="PS01282">
    <property type="entry name" value="BIR_REPEAT_1"/>
    <property type="match status" value="1"/>
</dbReference>
<dbReference type="InterPro" id="IPR001841">
    <property type="entry name" value="Znf_RING"/>
</dbReference>
<dbReference type="GO" id="GO:0090263">
    <property type="term" value="P:positive regulation of canonical Wnt signaling pathway"/>
    <property type="evidence" value="ECO:0007669"/>
    <property type="project" value="TreeGrafter"/>
</dbReference>
<gene>
    <name evidence="9" type="ORF">R5R35_004203</name>
</gene>
<dbReference type="PROSITE" id="PS50143">
    <property type="entry name" value="BIR_REPEAT_2"/>
    <property type="match status" value="2"/>
</dbReference>
<dbReference type="Pfam" id="PF13920">
    <property type="entry name" value="zf-C3HC4_3"/>
    <property type="match status" value="1"/>
</dbReference>
<evidence type="ECO:0000259" key="8">
    <source>
        <dbReference type="PROSITE" id="PS50089"/>
    </source>
</evidence>
<sequence length="342" mass="37878">MAAQPPSFNLKSEADRYKTFERWPVPFMDAHKLAAAGFYYINRDDLVKCVFCGVEVGNWEEGDDPFQDHQRWQPSCPFIRKMPVGNIPLSGNVDTPPGREVSRGYDVCGPYTLEIRPHSARENAGNSSETPLEMLGINQARAPAWTMYATSETRLKSFSSWPVSIKQRPEKLSEAGFFYTGKSDKTVCFHCGGGLKDWEETDDPWVEHAKWFPKCSYVVLNKGKEFVASVAGEEGSRPTSKVCSSQEVKNFRVPAELKESVQIREPVEPSTSSSESEPIASTSSGSQGGDDVRLCKICYQEDLGVVFLPCGHLVACVKCAPSLTTCAVCRQPFTATVRAFLS</sequence>
<dbReference type="Gene3D" id="3.30.40.10">
    <property type="entry name" value="Zinc/RING finger domain, C3HC4 (zinc finger)"/>
    <property type="match status" value="1"/>
</dbReference>
<dbReference type="PANTHER" id="PTHR10044">
    <property type="entry name" value="INHIBITOR OF APOPTOSIS"/>
    <property type="match status" value="1"/>
</dbReference>
<dbReference type="AlphaFoldDB" id="A0AAN9VBJ9"/>
<proteinExistence type="inferred from homology"/>
<keyword evidence="2" id="KW-0053">Apoptosis</keyword>
<dbReference type="CDD" id="cd00022">
    <property type="entry name" value="BIR"/>
    <property type="match status" value="2"/>
</dbReference>
<dbReference type="SMART" id="SM00184">
    <property type="entry name" value="RING"/>
    <property type="match status" value="1"/>
</dbReference>
<dbReference type="PROSITE" id="PS50089">
    <property type="entry name" value="ZF_RING_2"/>
    <property type="match status" value="1"/>
</dbReference>
<evidence type="ECO:0000256" key="6">
    <source>
        <dbReference type="PROSITE-ProRule" id="PRU00175"/>
    </source>
</evidence>
<keyword evidence="10" id="KW-1185">Reference proteome</keyword>
<dbReference type="Proteomes" id="UP001378592">
    <property type="component" value="Unassembled WGS sequence"/>
</dbReference>
<organism evidence="9 10">
    <name type="scientific">Gryllus longicercus</name>
    <dbReference type="NCBI Taxonomy" id="2509291"/>
    <lineage>
        <taxon>Eukaryota</taxon>
        <taxon>Metazoa</taxon>
        <taxon>Ecdysozoa</taxon>
        <taxon>Arthropoda</taxon>
        <taxon>Hexapoda</taxon>
        <taxon>Insecta</taxon>
        <taxon>Pterygota</taxon>
        <taxon>Neoptera</taxon>
        <taxon>Polyneoptera</taxon>
        <taxon>Orthoptera</taxon>
        <taxon>Ensifera</taxon>
        <taxon>Gryllidea</taxon>
        <taxon>Grylloidea</taxon>
        <taxon>Gryllidae</taxon>
        <taxon>Gryllinae</taxon>
        <taxon>Gryllus</taxon>
    </lineage>
</organism>
<evidence type="ECO:0000256" key="3">
    <source>
        <dbReference type="ARBA" id="ARBA00022723"/>
    </source>
</evidence>
<evidence type="ECO:0000313" key="9">
    <source>
        <dbReference type="EMBL" id="KAK7791999.1"/>
    </source>
</evidence>
<feature type="region of interest" description="Disordered" evidence="7">
    <location>
        <begin position="262"/>
        <end position="289"/>
    </location>
</feature>
<feature type="domain" description="RING-type" evidence="8">
    <location>
        <begin position="295"/>
        <end position="330"/>
    </location>
</feature>
<accession>A0AAN9VBJ9</accession>
<name>A0AAN9VBJ9_9ORTH</name>
<dbReference type="SUPFAM" id="SSF57924">
    <property type="entry name" value="Inhibitor of apoptosis (IAP) repeat"/>
    <property type="match status" value="2"/>
</dbReference>
<dbReference type="CDD" id="cd16510">
    <property type="entry name" value="RING-HC_IAPs"/>
    <property type="match status" value="1"/>
</dbReference>
<dbReference type="GO" id="GO:0005634">
    <property type="term" value="C:nucleus"/>
    <property type="evidence" value="ECO:0007669"/>
    <property type="project" value="TreeGrafter"/>
</dbReference>
<keyword evidence="4 6" id="KW-0863">Zinc-finger</keyword>
<dbReference type="Gene3D" id="1.10.1170.10">
    <property type="entry name" value="Inhibitor Of Apoptosis Protein (2mihbC-IAP-1), Chain A"/>
    <property type="match status" value="2"/>
</dbReference>
<dbReference type="FunFam" id="1.10.1170.10:FF:000003">
    <property type="entry name" value="E3 ubiquitin-protein ligase XIAP"/>
    <property type="match status" value="1"/>
</dbReference>
<dbReference type="GO" id="GO:0043027">
    <property type="term" value="F:cysteine-type endopeptidase inhibitor activity involved in apoptotic process"/>
    <property type="evidence" value="ECO:0007669"/>
    <property type="project" value="TreeGrafter"/>
</dbReference>
<evidence type="ECO:0000256" key="5">
    <source>
        <dbReference type="ARBA" id="ARBA00022833"/>
    </source>
</evidence>
<evidence type="ECO:0000256" key="4">
    <source>
        <dbReference type="ARBA" id="ARBA00022771"/>
    </source>
</evidence>
<reference evidence="9 10" key="1">
    <citation type="submission" date="2024-03" db="EMBL/GenBank/DDBJ databases">
        <title>The genome assembly and annotation of the cricket Gryllus longicercus Weissman &amp; Gray.</title>
        <authorList>
            <person name="Szrajer S."/>
            <person name="Gray D."/>
            <person name="Ylla G."/>
        </authorList>
    </citation>
    <scope>NUCLEOTIDE SEQUENCE [LARGE SCALE GENOMIC DNA]</scope>
    <source>
        <strain evidence="9">DAG 2021-001</strain>
        <tissue evidence="9">Whole body minus gut</tissue>
    </source>
</reference>
<dbReference type="GO" id="GO:0031398">
    <property type="term" value="P:positive regulation of protein ubiquitination"/>
    <property type="evidence" value="ECO:0007669"/>
    <property type="project" value="TreeGrafter"/>
</dbReference>
<comment type="similarity">
    <text evidence="1">Belongs to the IAP family.</text>
</comment>
<dbReference type="EMBL" id="JAZDUA010000481">
    <property type="protein sequence ID" value="KAK7791999.1"/>
    <property type="molecule type" value="Genomic_DNA"/>
</dbReference>
<dbReference type="GO" id="GO:0061630">
    <property type="term" value="F:ubiquitin protein ligase activity"/>
    <property type="evidence" value="ECO:0007669"/>
    <property type="project" value="TreeGrafter"/>
</dbReference>
<dbReference type="SMART" id="SM00238">
    <property type="entry name" value="BIR"/>
    <property type="match status" value="2"/>
</dbReference>
<evidence type="ECO:0000256" key="7">
    <source>
        <dbReference type="SAM" id="MobiDB-lite"/>
    </source>
</evidence>
<dbReference type="InterPro" id="IPR001370">
    <property type="entry name" value="BIR_rpt"/>
</dbReference>
<dbReference type="GO" id="GO:0005737">
    <property type="term" value="C:cytoplasm"/>
    <property type="evidence" value="ECO:0007669"/>
    <property type="project" value="TreeGrafter"/>
</dbReference>
<comment type="caution">
    <text evidence="9">The sequence shown here is derived from an EMBL/GenBank/DDBJ whole genome shotgun (WGS) entry which is preliminary data.</text>
</comment>
<protein>
    <recommendedName>
        <fullName evidence="8">RING-type domain-containing protein</fullName>
    </recommendedName>
</protein>
<feature type="compositionally biased region" description="Low complexity" evidence="7">
    <location>
        <begin position="268"/>
        <end position="285"/>
    </location>
</feature>